<dbReference type="AlphaFoldDB" id="A0A2V3ILA0"/>
<evidence type="ECO:0000256" key="1">
    <source>
        <dbReference type="SAM" id="MobiDB-lite"/>
    </source>
</evidence>
<proteinExistence type="predicted"/>
<evidence type="ECO:0000256" key="2">
    <source>
        <dbReference type="SAM" id="SignalP"/>
    </source>
</evidence>
<evidence type="ECO:0000313" key="4">
    <source>
        <dbReference type="Proteomes" id="UP000247409"/>
    </source>
</evidence>
<keyword evidence="4" id="KW-1185">Reference proteome</keyword>
<organism evidence="3 4">
    <name type="scientific">Gracilariopsis chorda</name>
    <dbReference type="NCBI Taxonomy" id="448386"/>
    <lineage>
        <taxon>Eukaryota</taxon>
        <taxon>Rhodophyta</taxon>
        <taxon>Florideophyceae</taxon>
        <taxon>Rhodymeniophycidae</taxon>
        <taxon>Gracilariales</taxon>
        <taxon>Gracilariaceae</taxon>
        <taxon>Gracilariopsis</taxon>
    </lineage>
</organism>
<reference evidence="3 4" key="1">
    <citation type="journal article" date="2018" name="Mol. Biol. Evol.">
        <title>Analysis of the draft genome of the red seaweed Gracilariopsis chorda provides insights into genome size evolution in Rhodophyta.</title>
        <authorList>
            <person name="Lee J."/>
            <person name="Yang E.C."/>
            <person name="Graf L."/>
            <person name="Yang J.H."/>
            <person name="Qiu H."/>
            <person name="Zel Zion U."/>
            <person name="Chan C.X."/>
            <person name="Stephens T.G."/>
            <person name="Weber A.P.M."/>
            <person name="Boo G.H."/>
            <person name="Boo S.M."/>
            <person name="Kim K.M."/>
            <person name="Shin Y."/>
            <person name="Jung M."/>
            <person name="Lee S.J."/>
            <person name="Yim H.S."/>
            <person name="Lee J.H."/>
            <person name="Bhattacharya D."/>
            <person name="Yoon H.S."/>
        </authorList>
    </citation>
    <scope>NUCLEOTIDE SEQUENCE [LARGE SCALE GENOMIC DNA]</scope>
    <source>
        <strain evidence="3 4">SKKU-2015</strain>
        <tissue evidence="3">Whole body</tissue>
    </source>
</reference>
<keyword evidence="2" id="KW-0732">Signal</keyword>
<feature type="signal peptide" evidence="2">
    <location>
        <begin position="1"/>
        <end position="27"/>
    </location>
</feature>
<comment type="caution">
    <text evidence="3">The sequence shown here is derived from an EMBL/GenBank/DDBJ whole genome shotgun (WGS) entry which is preliminary data.</text>
</comment>
<evidence type="ECO:0000313" key="3">
    <source>
        <dbReference type="EMBL" id="PXF42833.1"/>
    </source>
</evidence>
<accession>A0A2V3ILA0</accession>
<name>A0A2V3ILA0_9FLOR</name>
<protein>
    <submittedName>
        <fullName evidence="3">Uncharacterized protein</fullName>
    </submittedName>
</protein>
<sequence>MPSRSTIPPSMLLLLPALLQQQKPAKADFEPPRQSCALYNTRRQRAEHVLTIASAIEPKETATALRLARSSMCKAPLNQIEPQERTFLRHIVKEGVARGLACAAGGAVASYTILKVVLLVIPLVPSPFLTRFAMSAVSFGAAALELAAVPDLATIELLLMNDSLLGSSARSTIEHYNPHLLLLRTLDRHMLQNDSRVPSRPSSDFELPSTTSDWL</sequence>
<feature type="chain" id="PRO_5016093020" evidence="2">
    <location>
        <begin position="28"/>
        <end position="215"/>
    </location>
</feature>
<dbReference type="EMBL" id="NBIV01000148">
    <property type="protein sequence ID" value="PXF42833.1"/>
    <property type="molecule type" value="Genomic_DNA"/>
</dbReference>
<gene>
    <name evidence="3" type="ORF">BWQ96_07427</name>
</gene>
<feature type="region of interest" description="Disordered" evidence="1">
    <location>
        <begin position="193"/>
        <end position="215"/>
    </location>
</feature>
<dbReference type="Proteomes" id="UP000247409">
    <property type="component" value="Unassembled WGS sequence"/>
</dbReference>